<gene>
    <name evidence="2" type="ORF">DQQ01_00585</name>
</gene>
<evidence type="ECO:0000313" key="2">
    <source>
        <dbReference type="EMBL" id="AWY96908.1"/>
    </source>
</evidence>
<keyword evidence="1" id="KW-1133">Transmembrane helix</keyword>
<dbReference type="KEGG" id="blau:DQQ01_00585"/>
<sequence length="402" mass="48318">MMYGIIFVVLLFVIFNSPKYIRKKLTEQIADESNKAKDNLQTSQLNFLSKIEWLRFYPLKKILLGAIWLVCLFYAVRGVFMTIHDPRGIFIFLTALFWFITIFTARKMWRYIRLPYHCAPVLNHIKTKEELKKSLQGECFEKVMFQSSLLQKYFHVLISENWIVMDGRLFSRNEIKKIYYLHKGSIRNYEQVKFIYSNGEEYQFPGSNEWREDELRQTEVSNLLHKICPVVIENAEDINTASQKKEKSVVYWNMNYKGKFRRTLWFIPLVVILCFLTPLFMGKFWFIYDILLIGILIWQLRYTYRKMKIEETTVNVTKENSNKKYTIAMKNVHMYNYLLAIRDETHIYKAIIEAVPDEKESMMIWLDDFNFPQEEIEGIKEEIELYFKARNINCIFKTGKRV</sequence>
<dbReference type="AlphaFoldDB" id="A0A2Z4U7D2"/>
<keyword evidence="1" id="KW-0812">Transmembrane</keyword>
<feature type="transmembrane region" description="Helical" evidence="1">
    <location>
        <begin position="89"/>
        <end position="105"/>
    </location>
</feature>
<organism evidence="2 3">
    <name type="scientific">Blautia argi</name>
    <dbReference type="NCBI Taxonomy" id="1912897"/>
    <lineage>
        <taxon>Bacteria</taxon>
        <taxon>Bacillati</taxon>
        <taxon>Bacillota</taxon>
        <taxon>Clostridia</taxon>
        <taxon>Lachnospirales</taxon>
        <taxon>Lachnospiraceae</taxon>
        <taxon>Blautia</taxon>
    </lineage>
</organism>
<dbReference type="RefSeq" id="WP_111917763.1">
    <property type="nucleotide sequence ID" value="NZ_CP030280.1"/>
</dbReference>
<feature type="transmembrane region" description="Helical" evidence="1">
    <location>
        <begin position="286"/>
        <end position="304"/>
    </location>
</feature>
<reference evidence="3" key="1">
    <citation type="submission" date="2018-06" db="EMBL/GenBank/DDBJ databases">
        <title>Description of Blautia argi sp. nov., a new anaerobic isolated from dog feces.</title>
        <authorList>
            <person name="Chang Y.-H."/>
            <person name="Paek J."/>
            <person name="Shin Y."/>
        </authorList>
    </citation>
    <scope>NUCLEOTIDE SEQUENCE [LARGE SCALE GENOMIC DNA]</scope>
    <source>
        <strain evidence="3">KCTC 15426</strain>
    </source>
</reference>
<keyword evidence="1" id="KW-0472">Membrane</keyword>
<protein>
    <submittedName>
        <fullName evidence="2">Uncharacterized protein</fullName>
    </submittedName>
</protein>
<dbReference type="OrthoDB" id="2059623at2"/>
<evidence type="ECO:0000313" key="3">
    <source>
        <dbReference type="Proteomes" id="UP000250003"/>
    </source>
</evidence>
<dbReference type="Proteomes" id="UP000250003">
    <property type="component" value="Chromosome"/>
</dbReference>
<name>A0A2Z4U7D2_9FIRM</name>
<feature type="transmembrane region" description="Helical" evidence="1">
    <location>
        <begin position="62"/>
        <end position="83"/>
    </location>
</feature>
<accession>A0A2Z4U7D2</accession>
<keyword evidence="3" id="KW-1185">Reference proteome</keyword>
<dbReference type="EMBL" id="CP030280">
    <property type="protein sequence ID" value="AWY96908.1"/>
    <property type="molecule type" value="Genomic_DNA"/>
</dbReference>
<evidence type="ECO:0000256" key="1">
    <source>
        <dbReference type="SAM" id="Phobius"/>
    </source>
</evidence>
<feature type="transmembrane region" description="Helical" evidence="1">
    <location>
        <begin position="263"/>
        <end position="280"/>
    </location>
</feature>
<feature type="transmembrane region" description="Helical" evidence="1">
    <location>
        <begin position="6"/>
        <end position="21"/>
    </location>
</feature>
<proteinExistence type="predicted"/>